<accession>J0L988</accession>
<dbReference type="Proteomes" id="UP000006514">
    <property type="component" value="Unassembled WGS sequence"/>
</dbReference>
<proteinExistence type="predicted"/>
<evidence type="ECO:0000313" key="3">
    <source>
        <dbReference type="Proteomes" id="UP000006514"/>
    </source>
</evidence>
<dbReference type="EMBL" id="JH688555">
    <property type="protein sequence ID" value="EJD32921.1"/>
    <property type="molecule type" value="Genomic_DNA"/>
</dbReference>
<feature type="region of interest" description="Disordered" evidence="1">
    <location>
        <begin position="259"/>
        <end position="352"/>
    </location>
</feature>
<dbReference type="AlphaFoldDB" id="J0L988"/>
<feature type="region of interest" description="Disordered" evidence="1">
    <location>
        <begin position="546"/>
        <end position="597"/>
    </location>
</feature>
<feature type="region of interest" description="Disordered" evidence="1">
    <location>
        <begin position="489"/>
        <end position="518"/>
    </location>
</feature>
<gene>
    <name evidence="2" type="ORF">AURDEDRAFT_155127</name>
</gene>
<feature type="non-terminal residue" evidence="2">
    <location>
        <position position="617"/>
    </location>
</feature>
<evidence type="ECO:0000313" key="2">
    <source>
        <dbReference type="EMBL" id="EJD32921.1"/>
    </source>
</evidence>
<feature type="compositionally biased region" description="Basic and acidic residues" evidence="1">
    <location>
        <begin position="312"/>
        <end position="341"/>
    </location>
</feature>
<name>J0L988_AURST</name>
<dbReference type="InParanoid" id="J0L988"/>
<keyword evidence="3" id="KW-1185">Reference proteome</keyword>
<protein>
    <submittedName>
        <fullName evidence="2">Uncharacterized protein</fullName>
    </submittedName>
</protein>
<evidence type="ECO:0000256" key="1">
    <source>
        <dbReference type="SAM" id="MobiDB-lite"/>
    </source>
</evidence>
<organism evidence="2 3">
    <name type="scientific">Auricularia subglabra (strain TFB-10046 / SS5)</name>
    <name type="common">White-rot fungus</name>
    <name type="synonym">Auricularia delicata (strain TFB10046)</name>
    <dbReference type="NCBI Taxonomy" id="717982"/>
    <lineage>
        <taxon>Eukaryota</taxon>
        <taxon>Fungi</taxon>
        <taxon>Dikarya</taxon>
        <taxon>Basidiomycota</taxon>
        <taxon>Agaricomycotina</taxon>
        <taxon>Agaricomycetes</taxon>
        <taxon>Auriculariales</taxon>
        <taxon>Auriculariaceae</taxon>
        <taxon>Auricularia</taxon>
    </lineage>
</organism>
<dbReference type="KEGG" id="adl:AURDEDRAFT_155127"/>
<feature type="compositionally biased region" description="Acidic residues" evidence="1">
    <location>
        <begin position="563"/>
        <end position="580"/>
    </location>
</feature>
<reference evidence="3" key="1">
    <citation type="journal article" date="2012" name="Science">
        <title>The Paleozoic origin of enzymatic lignin decomposition reconstructed from 31 fungal genomes.</title>
        <authorList>
            <person name="Floudas D."/>
            <person name="Binder M."/>
            <person name="Riley R."/>
            <person name="Barry K."/>
            <person name="Blanchette R.A."/>
            <person name="Henrissat B."/>
            <person name="Martinez A.T."/>
            <person name="Otillar R."/>
            <person name="Spatafora J.W."/>
            <person name="Yadav J.S."/>
            <person name="Aerts A."/>
            <person name="Benoit I."/>
            <person name="Boyd A."/>
            <person name="Carlson A."/>
            <person name="Copeland A."/>
            <person name="Coutinho P.M."/>
            <person name="de Vries R.P."/>
            <person name="Ferreira P."/>
            <person name="Findley K."/>
            <person name="Foster B."/>
            <person name="Gaskell J."/>
            <person name="Glotzer D."/>
            <person name="Gorecki P."/>
            <person name="Heitman J."/>
            <person name="Hesse C."/>
            <person name="Hori C."/>
            <person name="Igarashi K."/>
            <person name="Jurgens J.A."/>
            <person name="Kallen N."/>
            <person name="Kersten P."/>
            <person name="Kohler A."/>
            <person name="Kuees U."/>
            <person name="Kumar T.K.A."/>
            <person name="Kuo A."/>
            <person name="LaButti K."/>
            <person name="Larrondo L.F."/>
            <person name="Lindquist E."/>
            <person name="Ling A."/>
            <person name="Lombard V."/>
            <person name="Lucas S."/>
            <person name="Lundell T."/>
            <person name="Martin R."/>
            <person name="McLaughlin D.J."/>
            <person name="Morgenstern I."/>
            <person name="Morin E."/>
            <person name="Murat C."/>
            <person name="Nagy L.G."/>
            <person name="Nolan M."/>
            <person name="Ohm R.A."/>
            <person name="Patyshakuliyeva A."/>
            <person name="Rokas A."/>
            <person name="Ruiz-Duenas F.J."/>
            <person name="Sabat G."/>
            <person name="Salamov A."/>
            <person name="Samejima M."/>
            <person name="Schmutz J."/>
            <person name="Slot J.C."/>
            <person name="St John F."/>
            <person name="Stenlid J."/>
            <person name="Sun H."/>
            <person name="Sun S."/>
            <person name="Syed K."/>
            <person name="Tsang A."/>
            <person name="Wiebenga A."/>
            <person name="Young D."/>
            <person name="Pisabarro A."/>
            <person name="Eastwood D.C."/>
            <person name="Martin F."/>
            <person name="Cullen D."/>
            <person name="Grigoriev I.V."/>
            <person name="Hibbett D.S."/>
        </authorList>
    </citation>
    <scope>NUCLEOTIDE SEQUENCE [LARGE SCALE GENOMIC DNA]</scope>
    <source>
        <strain evidence="3">TFB10046</strain>
    </source>
</reference>
<sequence length="617" mass="69670">MPAYAGLEHTTALSWSQDANTGPTLLSHVQNTWTADRRGSFVSFRDDEHAPQELIPRWRPRGSREQYPSASRTQLYQSNIVGYVLQESDWTPSHDGGAYGKLCSRVLERLREAFLTVQLLCIPLLGNLRTKHALARINEIAADCTQLLADLDVLGATFRETAVSVARIQRGIAELRAFRLFRLDVQHHVGDEEFVSNRMFDMLGVFTLDRKLYDLLFRLGIPVWLVVKDLPLGDRTGGLVTAIPWERRVEHTPLDATAYTIDSRGRKQRSRYDVSPPRYGPERPSTMTEREIRALPPVRERQVRGRSASPRRGNESRGKGAARVRGEEAAPRHVLHEDKRGKGSSAHPDAPRAWVPRTYVTDPGHQADEGALLPSWIPVCPEWLRGIAASVDRGVEREWYTCTVADPVPQWPFLTKGIHALPPFYLFLKSENRLRFLFPVWAAFRDFWLGRLNREECEGLDMVVWRKVVDGKYTMRSSLLEWIRARRPASQSSPCSPQPPPLSTTQPPRSTAPEQLPEDIARAEDVATRERVRVLREQVEVALAADVGQGGEASRDGAAAEGPENETEVDALEEEGEVGPDPDPVFGFHEPPPTGYDLKDFVVHRKRLHRDDLTKDD</sequence>
<feature type="compositionally biased region" description="Basic and acidic residues" evidence="1">
    <location>
        <begin position="288"/>
        <end position="303"/>
    </location>
</feature>